<dbReference type="GO" id="GO:0005525">
    <property type="term" value="F:GTP binding"/>
    <property type="evidence" value="ECO:0007669"/>
    <property type="project" value="InterPro"/>
</dbReference>
<feature type="region of interest" description="Disordered" evidence="2">
    <location>
        <begin position="339"/>
        <end position="430"/>
    </location>
</feature>
<dbReference type="AlphaFoldDB" id="A0A9P8UXK1"/>
<keyword evidence="1" id="KW-0547">Nucleotide-binding</keyword>
<dbReference type="Pfam" id="PF04548">
    <property type="entry name" value="AIG1"/>
    <property type="match status" value="1"/>
</dbReference>
<sequence length="981" mass="110085">MESDAGMILVMGETGVGKSTFINALKPDSVEIGHRLKSVQSGPQAVQVYLDEEDQNSVTVVDTPGFNDSHRPDSEVLAEVTEYLAAQYAANIPLRGVIYLHRIQDNRMKGSARKYLEVFRSLCGDEALSNVMLVTTFWNKVRDDELGDYLRREQELIDDYWEPLQRKGSVIAQFDGSKEAAESLILQLAQHRRPVILDIQRELVDDDKIISETKAGLGISERLDADIREYQEHLEKIVVKLAAAGDENDAVRIKQLETEKKDVEGLIKDLEKSRKRMGSRVGMEMKYRLDREKRKEILVTSVSVFASVLSITLTIVKFVVFGDSSTAISTRAMDGQTKLVSRRRHSAVEGPRPDIVDSKHSKHSFRMRNLIKPLRGLNKTNGGDKTHSSENSVSDAVVNPEDLDPLQMTPEDDLNPQSASAAGSAAGEANKLSISRVLTDPVLDRRDFNNQSKAYSHDTPYPNIRSKDQARLQDFTNCQVMPIVSARTDSSYAVKAVAEILTGPDILGPMGIDGQDLGSNPRKGSIIVTEELFSKGYLPGQHYHQSNTGSTTIHQTSIISANSREHDTTITIAEDVRGTFSDRESNFRNQGKALKIFEKTVVDRLGEEIEDLKFQNQESKSTITSMKQMEAYYESRILELEEANGWLQHKVSERAVPAGRQTIPGIGLLPDSDITGRWRQLCWTMRQLVSSNIVVLSSYPDQQDNRFAILKKITPTYTVFLRSKSDFVDLVQAVIWDHLANNVFASRNCSSWACWSGKCFDQLKALTDSISHGHRQDGHFHLWRSQTATLFSMYADPTEVSGYAQELVGHIEKDLKYLLNNWDTGLRKHMANLVGEAIQFDADLCQQRAWWFCEYPGVTDRRNRYDIPFQSVSMKEANSKFDEADAHATLMISPALMKAGNSTGDNYDNVQVVVESSVHRGKPRLLASKPPPATSQALVVARQPPGNPGAYQTALRDKRKAQRNEGDHKRRDKIFRRIGIQ</sequence>
<keyword evidence="5" id="KW-1185">Reference proteome</keyword>
<dbReference type="Gene3D" id="3.40.50.300">
    <property type="entry name" value="P-loop containing nucleotide triphosphate hydrolases"/>
    <property type="match status" value="1"/>
</dbReference>
<dbReference type="Proteomes" id="UP000758603">
    <property type="component" value="Unassembled WGS sequence"/>
</dbReference>
<dbReference type="PROSITE" id="PS00675">
    <property type="entry name" value="SIGMA54_INTERACT_1"/>
    <property type="match status" value="1"/>
</dbReference>
<dbReference type="InterPro" id="IPR006703">
    <property type="entry name" value="G_AIG1"/>
</dbReference>
<gene>
    <name evidence="4" type="ORF">BKA67DRAFT_653569</name>
</gene>
<feature type="region of interest" description="Disordered" evidence="2">
    <location>
        <begin position="941"/>
        <end position="970"/>
    </location>
</feature>
<dbReference type="PANTHER" id="PTHR18884">
    <property type="entry name" value="SEPTIN"/>
    <property type="match status" value="1"/>
</dbReference>
<dbReference type="InterPro" id="IPR027417">
    <property type="entry name" value="P-loop_NTPase"/>
</dbReference>
<feature type="domain" description="AIG1-type G" evidence="3">
    <location>
        <begin position="8"/>
        <end position="156"/>
    </location>
</feature>
<evidence type="ECO:0000256" key="1">
    <source>
        <dbReference type="ARBA" id="ARBA00022741"/>
    </source>
</evidence>
<dbReference type="OrthoDB" id="8954335at2759"/>
<name>A0A9P8UXK1_9PEZI</name>
<protein>
    <recommendedName>
        <fullName evidence="3">AIG1-type G domain-containing protein</fullName>
    </recommendedName>
</protein>
<proteinExistence type="predicted"/>
<evidence type="ECO:0000313" key="4">
    <source>
        <dbReference type="EMBL" id="KAH6660386.1"/>
    </source>
</evidence>
<evidence type="ECO:0000256" key="2">
    <source>
        <dbReference type="SAM" id="MobiDB-lite"/>
    </source>
</evidence>
<accession>A0A9P8UXK1</accession>
<dbReference type="SUPFAM" id="SSF52540">
    <property type="entry name" value="P-loop containing nucleoside triphosphate hydrolases"/>
    <property type="match status" value="1"/>
</dbReference>
<comment type="caution">
    <text evidence="4">The sequence shown here is derived from an EMBL/GenBank/DDBJ whole genome shotgun (WGS) entry which is preliminary data.</text>
</comment>
<dbReference type="RefSeq" id="XP_045964517.1">
    <property type="nucleotide sequence ID" value="XM_046106390.1"/>
</dbReference>
<reference evidence="4" key="1">
    <citation type="journal article" date="2021" name="Nat. Commun.">
        <title>Genetic determinants of endophytism in the Arabidopsis root mycobiome.</title>
        <authorList>
            <person name="Mesny F."/>
            <person name="Miyauchi S."/>
            <person name="Thiergart T."/>
            <person name="Pickel B."/>
            <person name="Atanasova L."/>
            <person name="Karlsson M."/>
            <person name="Huettel B."/>
            <person name="Barry K.W."/>
            <person name="Haridas S."/>
            <person name="Chen C."/>
            <person name="Bauer D."/>
            <person name="Andreopoulos W."/>
            <person name="Pangilinan J."/>
            <person name="LaButti K."/>
            <person name="Riley R."/>
            <person name="Lipzen A."/>
            <person name="Clum A."/>
            <person name="Drula E."/>
            <person name="Henrissat B."/>
            <person name="Kohler A."/>
            <person name="Grigoriev I.V."/>
            <person name="Martin F.M."/>
            <person name="Hacquard S."/>
        </authorList>
    </citation>
    <scope>NUCLEOTIDE SEQUENCE</scope>
    <source>
        <strain evidence="4">MPI-SDFR-AT-0073</strain>
    </source>
</reference>
<dbReference type="EMBL" id="JAGPXC010000001">
    <property type="protein sequence ID" value="KAH6660386.1"/>
    <property type="molecule type" value="Genomic_DNA"/>
</dbReference>
<organism evidence="4 5">
    <name type="scientific">Truncatella angustata</name>
    <dbReference type="NCBI Taxonomy" id="152316"/>
    <lineage>
        <taxon>Eukaryota</taxon>
        <taxon>Fungi</taxon>
        <taxon>Dikarya</taxon>
        <taxon>Ascomycota</taxon>
        <taxon>Pezizomycotina</taxon>
        <taxon>Sordariomycetes</taxon>
        <taxon>Xylariomycetidae</taxon>
        <taxon>Amphisphaeriales</taxon>
        <taxon>Sporocadaceae</taxon>
        <taxon>Truncatella</taxon>
    </lineage>
</organism>
<evidence type="ECO:0000313" key="5">
    <source>
        <dbReference type="Proteomes" id="UP000758603"/>
    </source>
</evidence>
<dbReference type="InterPro" id="IPR025662">
    <property type="entry name" value="Sigma_54_int_dom_ATP-bd_1"/>
</dbReference>
<dbReference type="GeneID" id="70135281"/>
<evidence type="ECO:0000259" key="3">
    <source>
        <dbReference type="Pfam" id="PF04548"/>
    </source>
</evidence>
<feature type="compositionally biased region" description="Low complexity" evidence="2">
    <location>
        <begin position="418"/>
        <end position="429"/>
    </location>
</feature>